<dbReference type="NCBIfam" id="NF033594">
    <property type="entry name" value="transpos_ISNCY_2"/>
    <property type="match status" value="1"/>
</dbReference>
<evidence type="ECO:0000313" key="2">
    <source>
        <dbReference type="EMBL" id="KRO20318.1"/>
    </source>
</evidence>
<gene>
    <name evidence="2" type="ORF">IV88_GL001587</name>
</gene>
<evidence type="ECO:0000259" key="1">
    <source>
        <dbReference type="PROSITE" id="PS50994"/>
    </source>
</evidence>
<dbReference type="GO" id="GO:0015074">
    <property type="term" value="P:DNA integration"/>
    <property type="evidence" value="ECO:0007669"/>
    <property type="project" value="InterPro"/>
</dbReference>
<proteinExistence type="predicted"/>
<dbReference type="AlphaFoldDB" id="A0A0R2N380"/>
<dbReference type="InterPro" id="IPR012337">
    <property type="entry name" value="RNaseH-like_sf"/>
</dbReference>
<dbReference type="GO" id="GO:0003676">
    <property type="term" value="F:nucleic acid binding"/>
    <property type="evidence" value="ECO:0007669"/>
    <property type="project" value="InterPro"/>
</dbReference>
<keyword evidence="3" id="KW-1185">Reference proteome</keyword>
<accession>A0A0R2N380</accession>
<dbReference type="InterPro" id="IPR036397">
    <property type="entry name" value="RNaseH_sf"/>
</dbReference>
<dbReference type="InterPro" id="IPR001584">
    <property type="entry name" value="Integrase_cat-core"/>
</dbReference>
<sequence length="465" mass="54560">MRKIILTPSEHNKYDVIKAVVNNRKSIRRASVELGLCERSIRRLRLQYLSQGKLAFQHGNHRLHTQLKFNKDVKNKIVNLYLTKYNGFNIKHFSEFLNNEEQLNISYSSVLKILTARHVVSPKTQRKTKRRIRKELETKQYQRLLSKREEATYQAVQDVEAVKAHPSRPRKKYFGELVQMDASQEIWFGAHKSFLHLAIDDRTGQIIGAYFDEQETLKGYYQVLSQILESYGTPVEILTDRRTIFDYKRKAHPNTTSDTLTNFGYACSTLGTKLSTTSIPQAKGRVERVFETLQSRLINEMFLKNIQNIEDANTFLINNFIPKFNQQFGLPIKSTMDVFSGQMKSKDIEMALITMEERTVDRGHCISFENKTWSLNNQDHQVMLPHKTKVEVVKTFLNNYYVTFDDRILRMMEVLPVEPVSKEIDYQPSKPRIVKQIPKLTHPWRRDNRKRFEHNHQLAFAIMNG</sequence>
<name>A0A0R2N380_9LACO</name>
<organism evidence="2 3">
    <name type="scientific">Pediococcus argentinicus</name>
    <dbReference type="NCBI Taxonomy" id="480391"/>
    <lineage>
        <taxon>Bacteria</taxon>
        <taxon>Bacillati</taxon>
        <taxon>Bacillota</taxon>
        <taxon>Bacilli</taxon>
        <taxon>Lactobacillales</taxon>
        <taxon>Lactobacillaceae</taxon>
        <taxon>Pediococcus</taxon>
    </lineage>
</organism>
<comment type="caution">
    <text evidence="2">The sequence shown here is derived from an EMBL/GenBank/DDBJ whole genome shotgun (WGS) entry which is preliminary data.</text>
</comment>
<protein>
    <submittedName>
        <fullName evidence="2">Transposase</fullName>
    </submittedName>
</protein>
<dbReference type="PANTHER" id="PTHR35004:SF7">
    <property type="entry name" value="INTEGRASE PROTEIN"/>
    <property type="match status" value="1"/>
</dbReference>
<dbReference type="EMBL" id="JQCQ01000067">
    <property type="protein sequence ID" value="KRO20318.1"/>
    <property type="molecule type" value="Genomic_DNA"/>
</dbReference>
<evidence type="ECO:0000313" key="3">
    <source>
        <dbReference type="Proteomes" id="UP000051249"/>
    </source>
</evidence>
<dbReference type="PROSITE" id="PS50994">
    <property type="entry name" value="INTEGRASE"/>
    <property type="match status" value="1"/>
</dbReference>
<feature type="domain" description="Integrase catalytic" evidence="1">
    <location>
        <begin position="165"/>
        <end position="343"/>
    </location>
</feature>
<dbReference type="RefSeq" id="WP_057800538.1">
    <property type="nucleotide sequence ID" value="NZ_BJZZ01000080.1"/>
</dbReference>
<reference evidence="2 3" key="1">
    <citation type="journal article" date="2015" name="Genome Announc.">
        <title>Expanding the biotechnology potential of lactobacilli through comparative genomics of 213 strains and associated genera.</title>
        <authorList>
            <person name="Sun Z."/>
            <person name="Harris H.M."/>
            <person name="McCann A."/>
            <person name="Guo C."/>
            <person name="Argimon S."/>
            <person name="Zhang W."/>
            <person name="Yang X."/>
            <person name="Jeffery I.B."/>
            <person name="Cooney J.C."/>
            <person name="Kagawa T.F."/>
            <person name="Liu W."/>
            <person name="Song Y."/>
            <person name="Salvetti E."/>
            <person name="Wrobel A."/>
            <person name="Rasinkangas P."/>
            <person name="Parkhill J."/>
            <person name="Rea M.C."/>
            <person name="O'Sullivan O."/>
            <person name="Ritari J."/>
            <person name="Douillard F.P."/>
            <person name="Paul Ross R."/>
            <person name="Yang R."/>
            <person name="Briner A.E."/>
            <person name="Felis G.E."/>
            <person name="de Vos W.M."/>
            <person name="Barrangou R."/>
            <person name="Klaenhammer T.R."/>
            <person name="Caufield P.W."/>
            <person name="Cui Y."/>
            <person name="Zhang H."/>
            <person name="O'Toole P.W."/>
        </authorList>
    </citation>
    <scope>NUCLEOTIDE SEQUENCE [LARGE SCALE GENOMIC DNA]</scope>
    <source>
        <strain evidence="2 3">DSM 23026</strain>
    </source>
</reference>
<dbReference type="PANTHER" id="PTHR35004">
    <property type="entry name" value="TRANSPOSASE RV3428C-RELATED"/>
    <property type="match status" value="1"/>
</dbReference>
<dbReference type="Gene3D" id="3.30.420.10">
    <property type="entry name" value="Ribonuclease H-like superfamily/Ribonuclease H"/>
    <property type="match status" value="1"/>
</dbReference>
<dbReference type="SUPFAM" id="SSF53098">
    <property type="entry name" value="Ribonuclease H-like"/>
    <property type="match status" value="1"/>
</dbReference>
<dbReference type="InterPro" id="IPR047797">
    <property type="entry name" value="ISNCY_transpos"/>
</dbReference>
<dbReference type="Proteomes" id="UP000051249">
    <property type="component" value="Unassembled WGS sequence"/>
</dbReference>
<dbReference type="PATRIC" id="fig|480391.4.peg.1616"/>